<sequence>MFPGEYELEKARSFSRKLLEKYVSIENGEQSFLKTMIKHELSVPWIARLDHLEHRMWVEDKDMNALWAGKTSFHRTELEELTRWSRKWGLVNLGFAREKTTYCYFAIAACVSLPYNSALRMMVAKSAILITTADDFFDSHGSLHDLNTLISAIQRWDGKSLNGHCKTIFDVLDDLVKEIAAKHLHSQGSDLTNHLQHLKEEEQGKLNTVLLYLKENPEADIEDSIAYVKGMLETKNKELLQHAFIDGFSDLPKHCKQLHLSCLKVFAIYPGGGQIDLISGNMPNFEKDEDVETRNKMEVDELINCKDFEIPVEIGERVAVGPQQVAFVQKNEDVEARRALEDVESTNCADFESLPNAGNDVRVAVGPLEIALVQDLSKKGESPKPNPNMDKTTQSPSKGRNMEIEPEENITSIHRKLVCEKNAANNSERHFWEDMDSDSGEIKEWMRLHDGRTLKTTRKKRKKARSCAEVYQNSRAVQISKDKMKRRGRPSSGHSIPTFLPCAEIHVAGESIDDSDIRNCNRGIQEKKNKKEMCKDWGPKPFRFYDAWWDSNDLKELLTQAWTSVKVQGWKGVRNLQLFNLALLGKWWGRLAIGDISLWSQLIKEKYGHNRDNWLCWLREGNDKGSLWWRDLCKLGEMGGRTNDWLRRGFQLKVGEGAVVRFWWDDWVGCGPLAEKFPRLFLLSAGQQHSINQMGNWINGTWSWNLPWRRMLLQRERAQIDPLMNILNGVKIQHGIQDTSRWVHSKDGNYNTSEAYSLLAADGEPSDPSIYSRIWNGNIPSKVCAFTWKLVQNRIPSKLNLSKRGMCNFQDGLICVFCTTVVEDTNHLFLHCKTAFNLWSKCFQWWGVEHVMPGTCWDAFNQHKDLFNNTIVKIGWEIIWFAITWTIWLARNEVIFQNKHLDEAKLFDLVQTRSFQWLKLKGEGKGISFSDWIQQPRLSTLAAFTKKRADI</sequence>
<dbReference type="PANTHER" id="PTHR31739:SF25">
    <property type="entry name" value="(E,E)-GERANYLLINALOOL SYNTHASE"/>
    <property type="match status" value="1"/>
</dbReference>
<dbReference type="GO" id="GO:0016102">
    <property type="term" value="P:diterpenoid biosynthetic process"/>
    <property type="evidence" value="ECO:0007669"/>
    <property type="project" value="TreeGrafter"/>
</dbReference>
<feature type="region of interest" description="Disordered" evidence="4">
    <location>
        <begin position="377"/>
        <end position="401"/>
    </location>
</feature>
<dbReference type="Gene3D" id="1.50.10.130">
    <property type="entry name" value="Terpene synthase, N-terminal domain"/>
    <property type="match status" value="1"/>
</dbReference>
<feature type="domain" description="Terpene synthase metal-binding" evidence="5">
    <location>
        <begin position="88"/>
        <end position="197"/>
    </location>
</feature>
<dbReference type="InterPro" id="IPR008930">
    <property type="entry name" value="Terpenoid_cyclase/PrenylTrfase"/>
</dbReference>
<evidence type="ECO:0000313" key="7">
    <source>
        <dbReference type="EMBL" id="GKV49614.1"/>
    </source>
</evidence>
<evidence type="ECO:0000256" key="2">
    <source>
        <dbReference type="ARBA" id="ARBA00022723"/>
    </source>
</evidence>
<dbReference type="InterPro" id="IPR050148">
    <property type="entry name" value="Terpene_synthase-like"/>
</dbReference>
<feature type="compositionally biased region" description="Polar residues" evidence="4">
    <location>
        <begin position="389"/>
        <end position="398"/>
    </location>
</feature>
<dbReference type="SUPFAM" id="SSF48576">
    <property type="entry name" value="Terpenoid synthases"/>
    <property type="match status" value="1"/>
</dbReference>
<evidence type="ECO:0000256" key="3">
    <source>
        <dbReference type="ARBA" id="ARBA00022842"/>
    </source>
</evidence>
<keyword evidence="3" id="KW-0460">Magnesium</keyword>
<proteinExistence type="predicted"/>
<organism evidence="7 8">
    <name type="scientific">Rubroshorea leprosula</name>
    <dbReference type="NCBI Taxonomy" id="152421"/>
    <lineage>
        <taxon>Eukaryota</taxon>
        <taxon>Viridiplantae</taxon>
        <taxon>Streptophyta</taxon>
        <taxon>Embryophyta</taxon>
        <taxon>Tracheophyta</taxon>
        <taxon>Spermatophyta</taxon>
        <taxon>Magnoliopsida</taxon>
        <taxon>eudicotyledons</taxon>
        <taxon>Gunneridae</taxon>
        <taxon>Pentapetalae</taxon>
        <taxon>rosids</taxon>
        <taxon>malvids</taxon>
        <taxon>Malvales</taxon>
        <taxon>Dipterocarpaceae</taxon>
        <taxon>Rubroshorea</taxon>
    </lineage>
</organism>
<evidence type="ECO:0000256" key="1">
    <source>
        <dbReference type="ARBA" id="ARBA00001946"/>
    </source>
</evidence>
<dbReference type="InterPro" id="IPR036965">
    <property type="entry name" value="Terpene_synth_N_sf"/>
</dbReference>
<dbReference type="InterPro" id="IPR005630">
    <property type="entry name" value="Terpene_synthase_metal-bd"/>
</dbReference>
<evidence type="ECO:0000259" key="5">
    <source>
        <dbReference type="Pfam" id="PF03936"/>
    </source>
</evidence>
<dbReference type="SUPFAM" id="SSF48239">
    <property type="entry name" value="Terpenoid cyclases/Protein prenyltransferases"/>
    <property type="match status" value="1"/>
</dbReference>
<dbReference type="Proteomes" id="UP001054252">
    <property type="component" value="Unassembled WGS sequence"/>
</dbReference>
<dbReference type="Pfam" id="PF13966">
    <property type="entry name" value="zf-RVT"/>
    <property type="match status" value="1"/>
</dbReference>
<evidence type="ECO:0000259" key="6">
    <source>
        <dbReference type="Pfam" id="PF13966"/>
    </source>
</evidence>
<dbReference type="InterPro" id="IPR026960">
    <property type="entry name" value="RVT-Znf"/>
</dbReference>
<feature type="domain" description="Reverse transcriptase zinc-binding" evidence="6">
    <location>
        <begin position="750"/>
        <end position="839"/>
    </location>
</feature>
<dbReference type="GO" id="GO:0010333">
    <property type="term" value="F:terpene synthase activity"/>
    <property type="evidence" value="ECO:0007669"/>
    <property type="project" value="InterPro"/>
</dbReference>
<dbReference type="AlphaFoldDB" id="A0AAV5MKT3"/>
<dbReference type="InterPro" id="IPR008949">
    <property type="entry name" value="Isoprenoid_synthase_dom_sf"/>
</dbReference>
<comment type="caution">
    <text evidence="7">The sequence shown here is derived from an EMBL/GenBank/DDBJ whole genome shotgun (WGS) entry which is preliminary data.</text>
</comment>
<comment type="cofactor">
    <cofactor evidence="1">
        <name>Mg(2+)</name>
        <dbReference type="ChEBI" id="CHEBI:18420"/>
    </cofactor>
</comment>
<evidence type="ECO:0000313" key="8">
    <source>
        <dbReference type="Proteomes" id="UP001054252"/>
    </source>
</evidence>
<gene>
    <name evidence="7" type="ORF">SLEP1_g56355</name>
</gene>
<reference evidence="7 8" key="1">
    <citation type="journal article" date="2021" name="Commun. Biol.">
        <title>The genome of Shorea leprosula (Dipterocarpaceae) highlights the ecological relevance of drought in aseasonal tropical rainforests.</title>
        <authorList>
            <person name="Ng K.K.S."/>
            <person name="Kobayashi M.J."/>
            <person name="Fawcett J.A."/>
            <person name="Hatakeyama M."/>
            <person name="Paape T."/>
            <person name="Ng C.H."/>
            <person name="Ang C.C."/>
            <person name="Tnah L.H."/>
            <person name="Lee C.T."/>
            <person name="Nishiyama T."/>
            <person name="Sese J."/>
            <person name="O'Brien M.J."/>
            <person name="Copetti D."/>
            <person name="Mohd Noor M.I."/>
            <person name="Ong R.C."/>
            <person name="Putra M."/>
            <person name="Sireger I.Z."/>
            <person name="Indrioko S."/>
            <person name="Kosugi Y."/>
            <person name="Izuno A."/>
            <person name="Isagi Y."/>
            <person name="Lee S.L."/>
            <person name="Shimizu K.K."/>
        </authorList>
    </citation>
    <scope>NUCLEOTIDE SEQUENCE [LARGE SCALE GENOMIC DNA]</scope>
    <source>
        <strain evidence="7">214</strain>
    </source>
</reference>
<protein>
    <submittedName>
        <fullName evidence="7">Uncharacterized protein</fullName>
    </submittedName>
</protein>
<dbReference type="Pfam" id="PF03936">
    <property type="entry name" value="Terpene_synth_C"/>
    <property type="match status" value="1"/>
</dbReference>
<dbReference type="PANTHER" id="PTHR31739">
    <property type="entry name" value="ENT-COPALYL DIPHOSPHATE SYNTHASE, CHLOROPLASTIC"/>
    <property type="match status" value="1"/>
</dbReference>
<name>A0AAV5MKT3_9ROSI</name>
<dbReference type="Gene3D" id="1.10.600.10">
    <property type="entry name" value="Farnesyl Diphosphate Synthase"/>
    <property type="match status" value="2"/>
</dbReference>
<evidence type="ECO:0000256" key="4">
    <source>
        <dbReference type="SAM" id="MobiDB-lite"/>
    </source>
</evidence>
<keyword evidence="8" id="KW-1185">Reference proteome</keyword>
<dbReference type="GO" id="GO:0000287">
    <property type="term" value="F:magnesium ion binding"/>
    <property type="evidence" value="ECO:0007669"/>
    <property type="project" value="InterPro"/>
</dbReference>
<keyword evidence="2" id="KW-0479">Metal-binding</keyword>
<accession>A0AAV5MKT3</accession>
<dbReference type="EMBL" id="BPVZ01000308">
    <property type="protein sequence ID" value="GKV49614.1"/>
    <property type="molecule type" value="Genomic_DNA"/>
</dbReference>